<dbReference type="SUPFAM" id="SSF54695">
    <property type="entry name" value="POZ domain"/>
    <property type="match status" value="1"/>
</dbReference>
<dbReference type="InterPro" id="IPR011333">
    <property type="entry name" value="SKP1/BTB/POZ_sf"/>
</dbReference>
<evidence type="ECO:0000313" key="3">
    <source>
        <dbReference type="WBParaSite" id="PDA_v2.g16430.t1"/>
    </source>
</evidence>
<keyword evidence="2" id="KW-1185">Reference proteome</keyword>
<sequence length="262" mass="30797">MLEFPFSIKWTISEENLRALKNSNGKQYLKSDTFTAFKFSPIPYHFELYPNRNSYENLGTVCIIFLIQCQQNVYTKYSISNDSGNYIRNFDYVLTSDIDGFGARICKTEEYFDSKKSYIVQGRFTIKIEGSLKIKNYELKWNANNLDLWNNFCGNFMFKIGENHIWAHQSFFASESPIFAAMFEQLKDENEKIIEIPDFSFEIVQKAIKLIYHRDLVQKIPLKDALLFLKFAITYDLSILKNNLELYIGCNLTIVKVYDSIY</sequence>
<evidence type="ECO:0000313" key="2">
    <source>
        <dbReference type="Proteomes" id="UP000887578"/>
    </source>
</evidence>
<reference evidence="3" key="1">
    <citation type="submission" date="2022-11" db="UniProtKB">
        <authorList>
            <consortium name="WormBaseParasite"/>
        </authorList>
    </citation>
    <scope>IDENTIFICATION</scope>
</reference>
<name>A0A914PE28_9BILA</name>
<dbReference type="AlphaFoldDB" id="A0A914PE28"/>
<organism evidence="2 3">
    <name type="scientific">Panagrolaimus davidi</name>
    <dbReference type="NCBI Taxonomy" id="227884"/>
    <lineage>
        <taxon>Eukaryota</taxon>
        <taxon>Metazoa</taxon>
        <taxon>Ecdysozoa</taxon>
        <taxon>Nematoda</taxon>
        <taxon>Chromadorea</taxon>
        <taxon>Rhabditida</taxon>
        <taxon>Tylenchina</taxon>
        <taxon>Panagrolaimomorpha</taxon>
        <taxon>Panagrolaimoidea</taxon>
        <taxon>Panagrolaimidae</taxon>
        <taxon>Panagrolaimus</taxon>
    </lineage>
</organism>
<protein>
    <submittedName>
        <fullName evidence="3">BTB domain-containing protein</fullName>
    </submittedName>
</protein>
<dbReference type="Gene3D" id="3.30.710.10">
    <property type="entry name" value="Potassium Channel Kv1.1, Chain A"/>
    <property type="match status" value="1"/>
</dbReference>
<dbReference type="Pfam" id="PF00651">
    <property type="entry name" value="BTB"/>
    <property type="match status" value="1"/>
</dbReference>
<proteinExistence type="predicted"/>
<accession>A0A914PE28</accession>
<dbReference type="InterPro" id="IPR000210">
    <property type="entry name" value="BTB/POZ_dom"/>
</dbReference>
<evidence type="ECO:0000259" key="1">
    <source>
        <dbReference type="PROSITE" id="PS50097"/>
    </source>
</evidence>
<feature type="domain" description="BTB" evidence="1">
    <location>
        <begin position="154"/>
        <end position="220"/>
    </location>
</feature>
<dbReference type="Proteomes" id="UP000887578">
    <property type="component" value="Unplaced"/>
</dbReference>
<dbReference type="CDD" id="cd18186">
    <property type="entry name" value="BTB_POZ_ZBTB_KLHL-like"/>
    <property type="match status" value="1"/>
</dbReference>
<dbReference type="WBParaSite" id="PDA_v2.g16430.t1">
    <property type="protein sequence ID" value="PDA_v2.g16430.t1"/>
    <property type="gene ID" value="PDA_v2.g16430"/>
</dbReference>
<dbReference type="PROSITE" id="PS50097">
    <property type="entry name" value="BTB"/>
    <property type="match status" value="1"/>
</dbReference>